<dbReference type="Proteomes" id="UP000324222">
    <property type="component" value="Unassembled WGS sequence"/>
</dbReference>
<sequence>MTPLSPPKKDLSTLQMKLRKITTKLMKTSNTTTNTASSHSCALKTTVPMLNLEEHQSWSSGSLSTVLLWLCKGDRDL</sequence>
<evidence type="ECO:0000313" key="1">
    <source>
        <dbReference type="EMBL" id="MPC94938.1"/>
    </source>
</evidence>
<keyword evidence="2" id="KW-1185">Reference proteome</keyword>
<proteinExistence type="predicted"/>
<dbReference type="AlphaFoldDB" id="A0A5B7JPC0"/>
<evidence type="ECO:0000313" key="2">
    <source>
        <dbReference type="Proteomes" id="UP000324222"/>
    </source>
</evidence>
<comment type="caution">
    <text evidence="1">The sequence shown here is derived from an EMBL/GenBank/DDBJ whole genome shotgun (WGS) entry which is preliminary data.</text>
</comment>
<dbReference type="EMBL" id="VSRR010100380">
    <property type="protein sequence ID" value="MPC94938.1"/>
    <property type="molecule type" value="Genomic_DNA"/>
</dbReference>
<protein>
    <submittedName>
        <fullName evidence="1">Uncharacterized protein</fullName>
    </submittedName>
</protein>
<reference evidence="1 2" key="1">
    <citation type="submission" date="2019-05" db="EMBL/GenBank/DDBJ databases">
        <title>Another draft genome of Portunus trituberculatus and its Hox gene families provides insights of decapod evolution.</title>
        <authorList>
            <person name="Jeong J.-H."/>
            <person name="Song I."/>
            <person name="Kim S."/>
            <person name="Choi T."/>
            <person name="Kim D."/>
            <person name="Ryu S."/>
            <person name="Kim W."/>
        </authorList>
    </citation>
    <scope>NUCLEOTIDE SEQUENCE [LARGE SCALE GENOMIC DNA]</scope>
    <source>
        <tissue evidence="1">Muscle</tissue>
    </source>
</reference>
<organism evidence="1 2">
    <name type="scientific">Portunus trituberculatus</name>
    <name type="common">Swimming crab</name>
    <name type="synonym">Neptunus trituberculatus</name>
    <dbReference type="NCBI Taxonomy" id="210409"/>
    <lineage>
        <taxon>Eukaryota</taxon>
        <taxon>Metazoa</taxon>
        <taxon>Ecdysozoa</taxon>
        <taxon>Arthropoda</taxon>
        <taxon>Crustacea</taxon>
        <taxon>Multicrustacea</taxon>
        <taxon>Malacostraca</taxon>
        <taxon>Eumalacostraca</taxon>
        <taxon>Eucarida</taxon>
        <taxon>Decapoda</taxon>
        <taxon>Pleocyemata</taxon>
        <taxon>Brachyura</taxon>
        <taxon>Eubrachyura</taxon>
        <taxon>Portunoidea</taxon>
        <taxon>Portunidae</taxon>
        <taxon>Portuninae</taxon>
        <taxon>Portunus</taxon>
    </lineage>
</organism>
<gene>
    <name evidence="1" type="ORF">E2C01_090130</name>
</gene>
<accession>A0A5B7JPC0</accession>
<name>A0A5B7JPC0_PORTR</name>